<evidence type="ECO:0000259" key="2">
    <source>
        <dbReference type="PROSITE" id="PS50222"/>
    </source>
</evidence>
<protein>
    <submittedName>
        <fullName evidence="3">Leucine rich repeat family protein</fullName>
    </submittedName>
</protein>
<dbReference type="GO" id="GO:0005509">
    <property type="term" value="F:calcium ion binding"/>
    <property type="evidence" value="ECO:0007669"/>
    <property type="project" value="InterPro"/>
</dbReference>
<dbReference type="CDD" id="cd00051">
    <property type="entry name" value="EFh"/>
    <property type="match status" value="1"/>
</dbReference>
<sequence>MPQNQRKRRQLNIQKPLTSSNLNNPRKYRIQSHDATGYQMSNQVISTQSRSDYSQTKYANFQISSSMKEGSGENYLVLQQKKLQPFSRYQYNQLGELKLSPDVNQFGSPTNQMQRWAFLGSRNQNIGQNVIIQSDNILLSLKDRQLSKLISYDQRRIRKQTQNINIVKISNSLENNPNTIQEQQQFQYLQQNQNQSIQQEQIQNQVIQNQQDLELELLKKQQILPQPSFQDYKLNSQRQNKSSQLSNYMRMSLGGPFGANNLKTYKNSIREIQSTFDNSDNNHQNQDLMVNKRQNQNGFRQIQVLLDLPANSSNIPKQFIQIPVYSENQPQEILEKHHQQFLQECTTQFNQKNDLKHLFLIDGTPVHNLSQIPQDQFCVKVSHIPILKHRQSQNRSFDISTLQTTKSHDVNPFNLNRTYAVHDISQNYMINKDGLNRISIQKVELEKELSKYGQDLLKDKQFYKDLSDETHIRLSKVFNNNTYLMDSQVKLRDAGSDVDLQNSERKNYGKLQELKRSLHEMDIAKKSVQYQTFELERQEQNYNFSNKKSQKYDHSKISRSNNLSSHMQETLESGIEKARQRIREISIEEINDDSEKISPVGRRTYTSKGLVNRLETNYQEIINQEQSKSLLISIDKNNSLQIDTNINKTRNVEFKENTYTKQSSENHLKIQESKESLRSSNLSKSSSSRLRRPSQMEKLSALNNQFDLAQKIKLNAIERQKDRINEQQDESPDQRRITKTKLEKYAEVIQKIFDEQKIAKQLQQKLNKQIKQKLIEQSKSFVKNRGRSDSNSGQNDSILQLRKSISKDQKKQMADLLGQKLKEDILEKQFSQLTFNNQKSMPASTLNNTRFANVQNRVSFIGKSRGSQRNNTFHYIPTDEDLNLDQINQDSQVIHTQEYEFETQNSMNSTLNKIALRYPSMTKTRITKKEVQDYMKGKQDFKRHRILQSHRGSSQKRQNTTFIDKNIKMVQENHPVKSVDGKFSHLVGMNIPKIQLECSFSRKELYNVYTKFKALSKISLTTFPDKMKDVGVERSIFMNGLKQLSLDNTDFLEKIFTSVDREKKGYLNWDEFFSALKLISSSDLKDKIELFFQIVDSDGNGMFSFDEIKGICQLSMSKIKVLEDENKYDQFRDDTAEFYAKYIFKLLGRNLDEEIPIDDFKQAIFHGNKEQMEVLTMFCMADVQMQDMFNNQNKYENIDLSPNAKRRKMIQNPFE</sequence>
<dbReference type="EMBL" id="CCKQ01019703">
    <property type="protein sequence ID" value="CDW91732.1"/>
    <property type="molecule type" value="Genomic_DNA"/>
</dbReference>
<evidence type="ECO:0000256" key="1">
    <source>
        <dbReference type="SAM" id="MobiDB-lite"/>
    </source>
</evidence>
<reference evidence="3 4" key="1">
    <citation type="submission" date="2014-06" db="EMBL/GenBank/DDBJ databases">
        <authorList>
            <person name="Swart Estienne"/>
        </authorList>
    </citation>
    <scope>NUCLEOTIDE SEQUENCE [LARGE SCALE GENOMIC DNA]</scope>
    <source>
        <strain evidence="3 4">130c</strain>
    </source>
</reference>
<evidence type="ECO:0000313" key="3">
    <source>
        <dbReference type="EMBL" id="CDW91732.1"/>
    </source>
</evidence>
<dbReference type="SMART" id="SM00054">
    <property type="entry name" value="EFh"/>
    <property type="match status" value="2"/>
</dbReference>
<feature type="domain" description="EF-hand" evidence="2">
    <location>
        <begin position="1083"/>
        <end position="1118"/>
    </location>
</feature>
<feature type="compositionally biased region" description="Low complexity" evidence="1">
    <location>
        <begin position="678"/>
        <end position="688"/>
    </location>
</feature>
<keyword evidence="4" id="KW-1185">Reference proteome</keyword>
<feature type="compositionally biased region" description="Polar residues" evidence="1">
    <location>
        <begin position="11"/>
        <end position="24"/>
    </location>
</feature>
<feature type="compositionally biased region" description="Basic and acidic residues" evidence="1">
    <location>
        <begin position="658"/>
        <end position="677"/>
    </location>
</feature>
<gene>
    <name evidence="3" type="primary">Contig10884.g11628</name>
    <name evidence="3" type="ORF">STYLEM_20892</name>
</gene>
<feature type="domain" description="EF-hand" evidence="2">
    <location>
        <begin position="1047"/>
        <end position="1082"/>
    </location>
</feature>
<proteinExistence type="predicted"/>
<dbReference type="Pfam" id="PF13499">
    <property type="entry name" value="EF-hand_7"/>
    <property type="match status" value="1"/>
</dbReference>
<feature type="region of interest" description="Disordered" evidence="1">
    <location>
        <begin position="1"/>
        <end position="25"/>
    </location>
</feature>
<dbReference type="AlphaFoldDB" id="A0A078BF00"/>
<dbReference type="InterPro" id="IPR002048">
    <property type="entry name" value="EF_hand_dom"/>
</dbReference>
<dbReference type="PROSITE" id="PS50222">
    <property type="entry name" value="EF_HAND_2"/>
    <property type="match status" value="2"/>
</dbReference>
<feature type="compositionally biased region" description="Basic residues" evidence="1">
    <location>
        <begin position="1"/>
        <end position="10"/>
    </location>
</feature>
<dbReference type="Gene3D" id="1.10.238.10">
    <property type="entry name" value="EF-hand"/>
    <property type="match status" value="1"/>
</dbReference>
<organism evidence="3 4">
    <name type="scientific">Stylonychia lemnae</name>
    <name type="common">Ciliate</name>
    <dbReference type="NCBI Taxonomy" id="5949"/>
    <lineage>
        <taxon>Eukaryota</taxon>
        <taxon>Sar</taxon>
        <taxon>Alveolata</taxon>
        <taxon>Ciliophora</taxon>
        <taxon>Intramacronucleata</taxon>
        <taxon>Spirotrichea</taxon>
        <taxon>Stichotrichia</taxon>
        <taxon>Sporadotrichida</taxon>
        <taxon>Oxytrichidae</taxon>
        <taxon>Stylonychinae</taxon>
        <taxon>Stylonychia</taxon>
    </lineage>
</organism>
<name>A0A078BF00_STYLE</name>
<accession>A0A078BF00</accession>
<dbReference type="InParanoid" id="A0A078BF00"/>
<dbReference type="OrthoDB" id="2122982at2759"/>
<evidence type="ECO:0000313" key="4">
    <source>
        <dbReference type="Proteomes" id="UP000039865"/>
    </source>
</evidence>
<feature type="region of interest" description="Disordered" evidence="1">
    <location>
        <begin position="658"/>
        <end position="694"/>
    </location>
</feature>
<dbReference type="InterPro" id="IPR011992">
    <property type="entry name" value="EF-hand-dom_pair"/>
</dbReference>
<dbReference type="SUPFAM" id="SSF47473">
    <property type="entry name" value="EF-hand"/>
    <property type="match status" value="1"/>
</dbReference>
<dbReference type="Proteomes" id="UP000039865">
    <property type="component" value="Unassembled WGS sequence"/>
</dbReference>